<feature type="domain" description="Cyclophilin-like" evidence="2">
    <location>
        <begin position="12"/>
        <end position="102"/>
    </location>
</feature>
<evidence type="ECO:0000259" key="2">
    <source>
        <dbReference type="Pfam" id="PF18050"/>
    </source>
</evidence>
<reference evidence="3" key="1">
    <citation type="submission" date="2021-01" db="EMBL/GenBank/DDBJ databases">
        <title>Whole genome shotgun sequence of Spirilliplanes yamanashiensis NBRC 15828.</title>
        <authorList>
            <person name="Komaki H."/>
            <person name="Tamura T."/>
        </authorList>
    </citation>
    <scope>NUCLEOTIDE SEQUENCE</scope>
    <source>
        <strain evidence="3">NBRC 15828</strain>
    </source>
</reference>
<evidence type="ECO:0000313" key="4">
    <source>
        <dbReference type="Proteomes" id="UP000652013"/>
    </source>
</evidence>
<proteinExistence type="predicted"/>
<keyword evidence="4" id="KW-1185">Reference proteome</keyword>
<dbReference type="Proteomes" id="UP000652013">
    <property type="component" value="Unassembled WGS sequence"/>
</dbReference>
<feature type="transmembrane region" description="Helical" evidence="1">
    <location>
        <begin position="166"/>
        <end position="186"/>
    </location>
</feature>
<keyword evidence="1" id="KW-1133">Transmembrane helix</keyword>
<keyword evidence="1" id="KW-0812">Transmembrane</keyword>
<evidence type="ECO:0000313" key="3">
    <source>
        <dbReference type="EMBL" id="GIJ05573.1"/>
    </source>
</evidence>
<sequence>MHPSAGTAIQLRTGDQRLRATLDDSAAGRDLVAQLPLTIDMTDHGAVEKTGPLPAPLSRAGQPDDADPAVGDVGYYAPGNDLVLYHGDQSYFPGIVILGRLEVTPQPASPPWTARSPSPSSCRPPALPGPMRPMDNVDGVTTAENAADQGSALQPRRLIRDVGVNVVANLIAAAIIYVGGALIEVFPRNDRALWAAATVLLSATCLGLAALSSRFGWAWGAAVIGGAVVFLIIGFTTVDDVGWSVYWSIMSAAWLAAGVWLIREVRD</sequence>
<comment type="caution">
    <text evidence="3">The sequence shown here is derived from an EMBL/GenBank/DDBJ whole genome shotgun (WGS) entry which is preliminary data.</text>
</comment>
<feature type="transmembrane region" description="Helical" evidence="1">
    <location>
        <begin position="218"/>
        <end position="238"/>
    </location>
</feature>
<dbReference type="EMBL" id="BOOY01000034">
    <property type="protein sequence ID" value="GIJ05573.1"/>
    <property type="molecule type" value="Genomic_DNA"/>
</dbReference>
<evidence type="ECO:0000256" key="1">
    <source>
        <dbReference type="SAM" id="Phobius"/>
    </source>
</evidence>
<name>A0A8J3YD82_9ACTN</name>
<dbReference type="Gene3D" id="2.40.100.20">
    <property type="match status" value="1"/>
</dbReference>
<dbReference type="InterPro" id="IPR029000">
    <property type="entry name" value="Cyclophilin-like_dom_sf"/>
</dbReference>
<dbReference type="SUPFAM" id="SSF50891">
    <property type="entry name" value="Cyclophilin-like"/>
    <property type="match status" value="1"/>
</dbReference>
<protein>
    <recommendedName>
        <fullName evidence="2">Cyclophilin-like domain-containing protein</fullName>
    </recommendedName>
</protein>
<feature type="transmembrane region" description="Helical" evidence="1">
    <location>
        <begin position="192"/>
        <end position="211"/>
    </location>
</feature>
<dbReference type="Pfam" id="PF18050">
    <property type="entry name" value="Cyclophil_like2"/>
    <property type="match status" value="1"/>
</dbReference>
<dbReference type="AlphaFoldDB" id="A0A8J3YD82"/>
<accession>A0A8J3YD82</accession>
<keyword evidence="1" id="KW-0472">Membrane</keyword>
<feature type="transmembrane region" description="Helical" evidence="1">
    <location>
        <begin position="244"/>
        <end position="262"/>
    </location>
</feature>
<dbReference type="InterPro" id="IPR041183">
    <property type="entry name" value="Cyclophilin-like"/>
</dbReference>
<gene>
    <name evidence="3" type="ORF">Sya03_49250</name>
</gene>
<organism evidence="3 4">
    <name type="scientific">Spirilliplanes yamanashiensis</name>
    <dbReference type="NCBI Taxonomy" id="42233"/>
    <lineage>
        <taxon>Bacteria</taxon>
        <taxon>Bacillati</taxon>
        <taxon>Actinomycetota</taxon>
        <taxon>Actinomycetes</taxon>
        <taxon>Micromonosporales</taxon>
        <taxon>Micromonosporaceae</taxon>
        <taxon>Spirilliplanes</taxon>
    </lineage>
</organism>
<dbReference type="RefSeq" id="WP_203940779.1">
    <property type="nucleotide sequence ID" value="NZ_BAAAGJ010000005.1"/>
</dbReference>